<organism evidence="4 5">
    <name type="scientific">Alistipes timonensis JC136</name>
    <dbReference type="NCBI Taxonomy" id="1033731"/>
    <lineage>
        <taxon>Bacteria</taxon>
        <taxon>Pseudomonadati</taxon>
        <taxon>Bacteroidota</taxon>
        <taxon>Bacteroidia</taxon>
        <taxon>Bacteroidales</taxon>
        <taxon>Rikenellaceae</taxon>
        <taxon>Alistipes</taxon>
    </lineage>
</organism>
<keyword evidence="2" id="KW-0812">Transmembrane</keyword>
<keyword evidence="3" id="KW-0732">Signal</keyword>
<protein>
    <submittedName>
        <fullName evidence="4">Uncharacterized protein</fullName>
    </submittedName>
</protein>
<evidence type="ECO:0000256" key="1">
    <source>
        <dbReference type="SAM" id="MobiDB-lite"/>
    </source>
</evidence>
<proteinExistence type="predicted"/>
<evidence type="ECO:0000256" key="3">
    <source>
        <dbReference type="SAM" id="SignalP"/>
    </source>
</evidence>
<evidence type="ECO:0000313" key="5">
    <source>
        <dbReference type="Proteomes" id="UP000183253"/>
    </source>
</evidence>
<sequence>MRRATSIVLILLVLSGCGASRKTMKSDTETVREAAAAVHAEADTTVTEQTTTHAELSKDEEIITEVTEFDTSRPVDPATGTPPVKRKTKQVRRAATQAQQVTTANTEAVGSSTMSADAAEKENTATHSEEKARRGLNWWQTALCAIGVIAILAGALWLWIHSVTNLWKGRK</sequence>
<name>A0A1H4DCL8_9BACT</name>
<dbReference type="RefSeq" id="WP_010260763.1">
    <property type="nucleotide sequence ID" value="NZ_CAEG01000005.1"/>
</dbReference>
<dbReference type="PROSITE" id="PS51257">
    <property type="entry name" value="PROKAR_LIPOPROTEIN"/>
    <property type="match status" value="1"/>
</dbReference>
<evidence type="ECO:0000256" key="2">
    <source>
        <dbReference type="SAM" id="Phobius"/>
    </source>
</evidence>
<feature type="transmembrane region" description="Helical" evidence="2">
    <location>
        <begin position="138"/>
        <end position="160"/>
    </location>
</feature>
<accession>A0A1H4DCL8</accession>
<keyword evidence="2" id="KW-0472">Membrane</keyword>
<feature type="compositionally biased region" description="Basic and acidic residues" evidence="1">
    <location>
        <begin position="118"/>
        <end position="132"/>
    </location>
</feature>
<feature type="compositionally biased region" description="Polar residues" evidence="1">
    <location>
        <begin position="105"/>
        <end position="115"/>
    </location>
</feature>
<gene>
    <name evidence="4" type="ORF">SAMN05444145_105235</name>
</gene>
<dbReference type="STRING" id="1033731.SAMN05444145_105235"/>
<keyword evidence="2" id="KW-1133">Transmembrane helix</keyword>
<feature type="chain" id="PRO_5010274509" evidence="3">
    <location>
        <begin position="20"/>
        <end position="171"/>
    </location>
</feature>
<feature type="signal peptide" evidence="3">
    <location>
        <begin position="1"/>
        <end position="19"/>
    </location>
</feature>
<dbReference type="EMBL" id="FNRI01000005">
    <property type="protein sequence ID" value="SEA70505.1"/>
    <property type="molecule type" value="Genomic_DNA"/>
</dbReference>
<dbReference type="AlphaFoldDB" id="A0A1H4DCL8"/>
<feature type="region of interest" description="Disordered" evidence="1">
    <location>
        <begin position="96"/>
        <end position="132"/>
    </location>
</feature>
<keyword evidence="5" id="KW-1185">Reference proteome</keyword>
<evidence type="ECO:0000313" key="4">
    <source>
        <dbReference type="EMBL" id="SEA70505.1"/>
    </source>
</evidence>
<dbReference type="Proteomes" id="UP000183253">
    <property type="component" value="Unassembled WGS sequence"/>
</dbReference>
<reference evidence="4 5" key="1">
    <citation type="submission" date="2016-10" db="EMBL/GenBank/DDBJ databases">
        <authorList>
            <person name="de Groot N.N."/>
        </authorList>
    </citation>
    <scope>NUCLEOTIDE SEQUENCE [LARGE SCALE GENOMIC DNA]</scope>
    <source>
        <strain evidence="4 5">DSM 25383</strain>
    </source>
</reference>